<sequence>MLSNIQTYARTVTKLSDHDDSSID</sequence>
<organism evidence="1 2">
    <name type="scientific">Caenorhabditis japonica</name>
    <dbReference type="NCBI Taxonomy" id="281687"/>
    <lineage>
        <taxon>Eukaryota</taxon>
        <taxon>Metazoa</taxon>
        <taxon>Ecdysozoa</taxon>
        <taxon>Nematoda</taxon>
        <taxon>Chromadorea</taxon>
        <taxon>Rhabditida</taxon>
        <taxon>Rhabditina</taxon>
        <taxon>Rhabditomorpha</taxon>
        <taxon>Rhabditoidea</taxon>
        <taxon>Rhabditidae</taxon>
        <taxon>Peloderinae</taxon>
        <taxon>Caenorhabditis</taxon>
    </lineage>
</organism>
<dbReference type="EnsemblMetazoa" id="CJA40576.1">
    <property type="protein sequence ID" value="CJA40576.1"/>
    <property type="gene ID" value="WBGene00216424"/>
</dbReference>
<keyword evidence="2" id="KW-1185">Reference proteome</keyword>
<proteinExistence type="predicted"/>
<dbReference type="Proteomes" id="UP000005237">
    <property type="component" value="Unassembled WGS sequence"/>
</dbReference>
<evidence type="ECO:0000313" key="1">
    <source>
        <dbReference type="EnsemblMetazoa" id="CJA40576.1"/>
    </source>
</evidence>
<evidence type="ECO:0000313" key="2">
    <source>
        <dbReference type="Proteomes" id="UP000005237"/>
    </source>
</evidence>
<accession>A0A8R1ERH1</accession>
<dbReference type="AlphaFoldDB" id="A0A8R1ERH1"/>
<reference evidence="2" key="1">
    <citation type="submission" date="2010-08" db="EMBL/GenBank/DDBJ databases">
        <authorList>
            <consortium name="Caenorhabditis japonica Sequencing Consortium"/>
            <person name="Wilson R.K."/>
        </authorList>
    </citation>
    <scope>NUCLEOTIDE SEQUENCE [LARGE SCALE GENOMIC DNA]</scope>
    <source>
        <strain evidence="2">DF5081</strain>
    </source>
</reference>
<protein>
    <submittedName>
        <fullName evidence="1">Uncharacterized protein</fullName>
    </submittedName>
</protein>
<name>A0A8R1ERH1_CAEJA</name>
<reference evidence="1" key="2">
    <citation type="submission" date="2022-06" db="UniProtKB">
        <authorList>
            <consortium name="EnsemblMetazoa"/>
        </authorList>
    </citation>
    <scope>IDENTIFICATION</scope>
    <source>
        <strain evidence="1">DF5081</strain>
    </source>
</reference>